<dbReference type="Proteomes" id="UP000886740">
    <property type="component" value="Unassembled WGS sequence"/>
</dbReference>
<name>A0A9D1X936_9BACT</name>
<proteinExistence type="predicted"/>
<accession>A0A9D1X936</accession>
<dbReference type="AlphaFoldDB" id="A0A9D1X936"/>
<reference evidence="1" key="2">
    <citation type="submission" date="2021-04" db="EMBL/GenBank/DDBJ databases">
        <authorList>
            <person name="Gilroy R."/>
        </authorList>
    </citation>
    <scope>NUCLEOTIDE SEQUENCE</scope>
    <source>
        <strain evidence="1">ChiGjej6B6-14162</strain>
    </source>
</reference>
<comment type="caution">
    <text evidence="1">The sequence shown here is derived from an EMBL/GenBank/DDBJ whole genome shotgun (WGS) entry which is preliminary data.</text>
</comment>
<evidence type="ECO:0000313" key="1">
    <source>
        <dbReference type="EMBL" id="HIX74811.1"/>
    </source>
</evidence>
<reference evidence="1" key="1">
    <citation type="journal article" date="2021" name="PeerJ">
        <title>Extensive microbial diversity within the chicken gut microbiome revealed by metagenomics and culture.</title>
        <authorList>
            <person name="Gilroy R."/>
            <person name="Ravi A."/>
            <person name="Getino M."/>
            <person name="Pursley I."/>
            <person name="Horton D.L."/>
            <person name="Alikhan N.F."/>
            <person name="Baker D."/>
            <person name="Gharbi K."/>
            <person name="Hall N."/>
            <person name="Watson M."/>
            <person name="Adriaenssens E.M."/>
            <person name="Foster-Nyarko E."/>
            <person name="Jarju S."/>
            <person name="Secka A."/>
            <person name="Antonio M."/>
            <person name="Oren A."/>
            <person name="Chaudhuri R.R."/>
            <person name="La Ragione R."/>
            <person name="Hildebrand F."/>
            <person name="Pallen M.J."/>
        </authorList>
    </citation>
    <scope>NUCLEOTIDE SEQUENCE</scope>
    <source>
        <strain evidence="1">ChiGjej6B6-14162</strain>
    </source>
</reference>
<sequence>MRIQFEIKENLADIREEILRSDKWLAVIKEDKPELTRVTIKDPYFDSEASVDIWREEIHITTAWSNYTYRIYHKGDAVWCEYVGAYRGLLEQNLLPKLTPKENILDSQVLNSSLFGNRQDTLRNYSTENLKLKQFRRNNYVAEYQLMSPQDHPKVVYDEFIKEGVPVPPPDDHVAGK</sequence>
<dbReference type="EMBL" id="DXEL01000049">
    <property type="protein sequence ID" value="HIX74811.1"/>
    <property type="molecule type" value="Genomic_DNA"/>
</dbReference>
<organism evidence="1 2">
    <name type="scientific">Candidatus Parabacteroides intestinipullorum</name>
    <dbReference type="NCBI Taxonomy" id="2838723"/>
    <lineage>
        <taxon>Bacteria</taxon>
        <taxon>Pseudomonadati</taxon>
        <taxon>Bacteroidota</taxon>
        <taxon>Bacteroidia</taxon>
        <taxon>Bacteroidales</taxon>
        <taxon>Tannerellaceae</taxon>
        <taxon>Parabacteroides</taxon>
    </lineage>
</organism>
<gene>
    <name evidence="1" type="ORF">H9977_07245</name>
</gene>
<protein>
    <submittedName>
        <fullName evidence="1">Uncharacterized protein</fullName>
    </submittedName>
</protein>
<evidence type="ECO:0000313" key="2">
    <source>
        <dbReference type="Proteomes" id="UP000886740"/>
    </source>
</evidence>